<accession>A0A1H9T4F5</accession>
<feature type="domain" description="LysM" evidence="1">
    <location>
        <begin position="178"/>
        <end position="222"/>
    </location>
</feature>
<dbReference type="Gene3D" id="3.10.350.10">
    <property type="entry name" value="LysM domain"/>
    <property type="match status" value="4"/>
</dbReference>
<dbReference type="GO" id="GO:0008932">
    <property type="term" value="F:lytic endotransglycosylase activity"/>
    <property type="evidence" value="ECO:0007669"/>
    <property type="project" value="TreeGrafter"/>
</dbReference>
<dbReference type="OrthoDB" id="5244690at2"/>
<dbReference type="Pfam" id="PF01464">
    <property type="entry name" value="SLT"/>
    <property type="match status" value="1"/>
</dbReference>
<dbReference type="InterPro" id="IPR036779">
    <property type="entry name" value="LysM_dom_sf"/>
</dbReference>
<dbReference type="PANTHER" id="PTHR33734:SF22">
    <property type="entry name" value="MEMBRANE-BOUND LYTIC MUREIN TRANSGLYCOSYLASE D"/>
    <property type="match status" value="1"/>
</dbReference>
<proteinExistence type="predicted"/>
<dbReference type="Proteomes" id="UP000199019">
    <property type="component" value="Unassembled WGS sequence"/>
</dbReference>
<dbReference type="InterPro" id="IPR018392">
    <property type="entry name" value="LysM"/>
</dbReference>
<feature type="domain" description="LysM" evidence="1">
    <location>
        <begin position="236"/>
        <end position="280"/>
    </location>
</feature>
<dbReference type="RefSeq" id="WP_091756723.1">
    <property type="nucleotide sequence ID" value="NZ_FOHB01000002.1"/>
</dbReference>
<dbReference type="EMBL" id="FOHB01000002">
    <property type="protein sequence ID" value="SER92125.1"/>
    <property type="molecule type" value="Genomic_DNA"/>
</dbReference>
<sequence length="449" mass="48139">MSPVFAHLPATSPAALPQTAIVQRSRPAPHGWTTHVVRSGDTVADLAVRYGTTNGVIVQKNHLRAGGAMLQVGQRLTVPRTAKMAAQAAARAKAARVAAAKRRAAEIRRTTYTVRSGDTLSGIASKRHVSLASLLKRNKLRASSTIYVGQKLRLPGSGGGSSASSGARRTASHTYATARYRVKSGDTLGAIAQRAKMPLGTLLKLNHLSTRSVIHPGQVLKVKGKKAAAHRPAATGRYNVRSGDTLSAIAVRLGTTQAALVKLNRLRNPHSLQVGQKLRVPARAKAKPAYSSNTFAGRTYPNAVVRAAARNRDHLARAAVPSRAQTRQIIVSTARRHGVDPRLALAVSWQESGWNQRQVSVANAIGVMQVIPSSGEWASQMAGRRLNLLRTQDNVTAGVVILRSLTRSAKNTDQAIAGYYQGLYSVQHHGMYADTKRYVAAVKAHRARM</sequence>
<gene>
    <name evidence="2" type="ORF">SAMN05216199_1440</name>
</gene>
<dbReference type="AlphaFoldDB" id="A0A1H9T4F5"/>
<feature type="domain" description="LysM" evidence="1">
    <location>
        <begin position="110"/>
        <end position="154"/>
    </location>
</feature>
<name>A0A1H9T4F5_9MICO</name>
<dbReference type="SUPFAM" id="SSF53955">
    <property type="entry name" value="Lysozyme-like"/>
    <property type="match status" value="1"/>
</dbReference>
<evidence type="ECO:0000313" key="2">
    <source>
        <dbReference type="EMBL" id="SER92125.1"/>
    </source>
</evidence>
<feature type="domain" description="LysM" evidence="1">
    <location>
        <begin position="33"/>
        <end position="78"/>
    </location>
</feature>
<evidence type="ECO:0000313" key="3">
    <source>
        <dbReference type="Proteomes" id="UP000199019"/>
    </source>
</evidence>
<dbReference type="Gene3D" id="1.10.530.10">
    <property type="match status" value="1"/>
</dbReference>
<keyword evidence="3" id="KW-1185">Reference proteome</keyword>
<evidence type="ECO:0000259" key="1">
    <source>
        <dbReference type="PROSITE" id="PS51782"/>
    </source>
</evidence>
<dbReference type="InterPro" id="IPR008258">
    <property type="entry name" value="Transglycosylase_SLT_dom_1"/>
</dbReference>
<dbReference type="CDD" id="cd00118">
    <property type="entry name" value="LysM"/>
    <property type="match status" value="4"/>
</dbReference>
<dbReference type="STRING" id="587636.SAMN05216199_1440"/>
<dbReference type="PROSITE" id="PS51782">
    <property type="entry name" value="LYSM"/>
    <property type="match status" value="4"/>
</dbReference>
<reference evidence="3" key="1">
    <citation type="submission" date="2016-10" db="EMBL/GenBank/DDBJ databases">
        <authorList>
            <person name="Varghese N."/>
            <person name="Submissions S."/>
        </authorList>
    </citation>
    <scope>NUCLEOTIDE SEQUENCE [LARGE SCALE GENOMIC DNA]</scope>
    <source>
        <strain evidence="3">CGMCC 1.6963</strain>
    </source>
</reference>
<organism evidence="2 3">
    <name type="scientific">Pedococcus cremeus</name>
    <dbReference type="NCBI Taxonomy" id="587636"/>
    <lineage>
        <taxon>Bacteria</taxon>
        <taxon>Bacillati</taxon>
        <taxon>Actinomycetota</taxon>
        <taxon>Actinomycetes</taxon>
        <taxon>Micrococcales</taxon>
        <taxon>Intrasporangiaceae</taxon>
        <taxon>Pedococcus</taxon>
    </lineage>
</organism>
<dbReference type="PANTHER" id="PTHR33734">
    <property type="entry name" value="LYSM DOMAIN-CONTAINING GPI-ANCHORED PROTEIN 2"/>
    <property type="match status" value="1"/>
</dbReference>
<protein>
    <submittedName>
        <fullName evidence="2">LysM repeat-containing protein</fullName>
    </submittedName>
</protein>
<dbReference type="SUPFAM" id="SSF54106">
    <property type="entry name" value="LysM domain"/>
    <property type="match status" value="4"/>
</dbReference>
<dbReference type="SMART" id="SM00257">
    <property type="entry name" value="LysM"/>
    <property type="match status" value="4"/>
</dbReference>
<dbReference type="InterPro" id="IPR023346">
    <property type="entry name" value="Lysozyme-like_dom_sf"/>
</dbReference>
<dbReference type="Pfam" id="PF01476">
    <property type="entry name" value="LysM"/>
    <property type="match status" value="4"/>
</dbReference>